<protein>
    <submittedName>
        <fullName evidence="1">Transporter substrate-binding domain-containing protein</fullName>
    </submittedName>
</protein>
<accession>A0ABX5X011</accession>
<dbReference type="Gene3D" id="3.40.190.10">
    <property type="entry name" value="Periplasmic binding protein-like II"/>
    <property type="match status" value="2"/>
</dbReference>
<evidence type="ECO:0000313" key="2">
    <source>
        <dbReference type="Proteomes" id="UP000315947"/>
    </source>
</evidence>
<dbReference type="SUPFAM" id="SSF53850">
    <property type="entry name" value="Periplasmic binding protein-like II"/>
    <property type="match status" value="1"/>
</dbReference>
<dbReference type="Proteomes" id="UP000315947">
    <property type="component" value="Chromosome"/>
</dbReference>
<reference evidence="1 2" key="1">
    <citation type="submission" date="2019-07" db="EMBL/GenBank/DDBJ databases">
        <title>Shewanella sp. YLB-06 whole genomic sequence.</title>
        <authorList>
            <person name="Yu L."/>
        </authorList>
    </citation>
    <scope>NUCLEOTIDE SEQUENCE [LARGE SCALE GENOMIC DNA]</scope>
    <source>
        <strain evidence="1 2">YLB-06</strain>
    </source>
</reference>
<dbReference type="PANTHER" id="PTHR38834">
    <property type="entry name" value="PERIPLASMIC SUBSTRATE BINDING PROTEIN FAMILY 3"/>
    <property type="match status" value="1"/>
</dbReference>
<proteinExistence type="predicted"/>
<keyword evidence="2" id="KW-1185">Reference proteome</keyword>
<name>A0ABX5X011_9GAMM</name>
<dbReference type="RefSeq" id="WP_144046383.1">
    <property type="nucleotide sequence ID" value="NZ_CP041614.1"/>
</dbReference>
<dbReference type="EMBL" id="CP041614">
    <property type="protein sequence ID" value="QDO84017.1"/>
    <property type="molecule type" value="Genomic_DNA"/>
</dbReference>
<sequence length="273" mass="31212">MKAVSDITLIPLLQSIPDSDFPLRHWLCEKMAPMGMLRFITGSMAMLLLGSLIAAQANEQVPKLSISTKEWPPYQMESNDKQTGYAIDALNCVMTRLKQDYRVIFLPWGRAQKGVELGMYDAFFAASHNDKRDIYAVQSNTFIEQDWNFYLLKDSKIPSSPTEIKSTAVFASRQHSNTTHWLVENNFMIAHQTNSIDQLIKLLIHKRVDAIMENSLLFQSAVERAELDMDQFKRVHNKSKPLGVYFGKIFLAKYPEFITDFNEHTSACSFGSQ</sequence>
<evidence type="ECO:0000313" key="1">
    <source>
        <dbReference type="EMBL" id="QDO84017.1"/>
    </source>
</evidence>
<gene>
    <name evidence="1" type="ORF">FM037_13170</name>
</gene>
<organism evidence="1 2">
    <name type="scientific">Shewanella psychropiezotolerans</name>
    <dbReference type="NCBI Taxonomy" id="2593655"/>
    <lineage>
        <taxon>Bacteria</taxon>
        <taxon>Pseudomonadati</taxon>
        <taxon>Pseudomonadota</taxon>
        <taxon>Gammaproteobacteria</taxon>
        <taxon>Alteromonadales</taxon>
        <taxon>Shewanellaceae</taxon>
        <taxon>Shewanella</taxon>
    </lineage>
</organism>
<dbReference type="PANTHER" id="PTHR38834:SF3">
    <property type="entry name" value="SOLUTE-BINDING PROTEIN FAMILY 3_N-TERMINAL DOMAIN-CONTAINING PROTEIN"/>
    <property type="match status" value="1"/>
</dbReference>